<keyword evidence="4 5" id="KW-0472">Membrane</keyword>
<feature type="transmembrane region" description="Helical" evidence="5">
    <location>
        <begin position="6"/>
        <end position="25"/>
    </location>
</feature>
<dbReference type="InterPro" id="IPR050638">
    <property type="entry name" value="AA-Vitamin_Transporters"/>
</dbReference>
<proteinExistence type="predicted"/>
<feature type="transmembrane region" description="Helical" evidence="5">
    <location>
        <begin position="64"/>
        <end position="84"/>
    </location>
</feature>
<dbReference type="GO" id="GO:0016020">
    <property type="term" value="C:membrane"/>
    <property type="evidence" value="ECO:0007669"/>
    <property type="project" value="UniProtKB-SubCell"/>
</dbReference>
<name>A0A8D5FXG2_9BACT</name>
<keyword evidence="3 5" id="KW-1133">Transmembrane helix</keyword>
<protein>
    <recommendedName>
        <fullName evidence="6">EamA domain-containing protein</fullName>
    </recommendedName>
</protein>
<feature type="transmembrane region" description="Helical" evidence="5">
    <location>
        <begin position="122"/>
        <end position="140"/>
    </location>
</feature>
<feature type="transmembrane region" description="Helical" evidence="5">
    <location>
        <begin position="96"/>
        <end position="116"/>
    </location>
</feature>
<feature type="domain" description="EamA" evidence="6">
    <location>
        <begin position="3"/>
        <end position="138"/>
    </location>
</feature>
<dbReference type="Proteomes" id="UP000826725">
    <property type="component" value="Chromosome"/>
</dbReference>
<sequence length="303" mass="32777">MFTGEILAFATVLCWTVSVQFFEAASRRVGAIPVNIIRITVALLLFTTLLLIRRGSFLPLQFPAHAWIYLSLSGIIGFFIGDIFLFQSFVEIGPRIAMLIFSLAAPASAVIGYLFLGEIYTMQQWSGMLMTLFGVGTVILEKGGGTRDQQEQQRRHVSPKGVVFAGIAMLGQAVGYVFSKIGMQVEAGYLDAFSATQIRALAAFVCFLFYFTLTGRWQKVRLALTDGRAVALTAVGAVVGPFLGVSLSLAVLHYLSVGVASTILSLVPVVIIPFSVFLHKEHVSARAVAGACIAVMGIYFLMT</sequence>
<evidence type="ECO:0000256" key="5">
    <source>
        <dbReference type="SAM" id="Phobius"/>
    </source>
</evidence>
<organism evidence="7 8">
    <name type="scientific">Desulfomarina profundi</name>
    <dbReference type="NCBI Taxonomy" id="2772557"/>
    <lineage>
        <taxon>Bacteria</taxon>
        <taxon>Pseudomonadati</taxon>
        <taxon>Thermodesulfobacteriota</taxon>
        <taxon>Desulfobulbia</taxon>
        <taxon>Desulfobulbales</taxon>
        <taxon>Desulfobulbaceae</taxon>
        <taxon>Desulfomarina</taxon>
    </lineage>
</organism>
<dbReference type="PANTHER" id="PTHR32322:SF2">
    <property type="entry name" value="EAMA DOMAIN-CONTAINING PROTEIN"/>
    <property type="match status" value="1"/>
</dbReference>
<evidence type="ECO:0000256" key="2">
    <source>
        <dbReference type="ARBA" id="ARBA00022692"/>
    </source>
</evidence>
<evidence type="ECO:0000313" key="8">
    <source>
        <dbReference type="Proteomes" id="UP000826725"/>
    </source>
</evidence>
<evidence type="ECO:0000256" key="1">
    <source>
        <dbReference type="ARBA" id="ARBA00004141"/>
    </source>
</evidence>
<dbReference type="RefSeq" id="WP_228854181.1">
    <property type="nucleotide sequence ID" value="NZ_AP024086.1"/>
</dbReference>
<reference evidence="7" key="1">
    <citation type="submission" date="2020-09" db="EMBL/GenBank/DDBJ databases">
        <title>Desulfogranum mesoprofundum gen. nov., sp. nov., a novel mesophilic, sulfate-reducing chemolithoautotroph isolated from a deep-sea hydrothermal vent chimney in the Suiyo Seamount.</title>
        <authorList>
            <person name="Hashimoto Y."/>
            <person name="Nakagawa S."/>
        </authorList>
    </citation>
    <scope>NUCLEOTIDE SEQUENCE</scope>
    <source>
        <strain evidence="7">KT2</strain>
    </source>
</reference>
<gene>
    <name evidence="7" type="ORF">DGMP_24500</name>
</gene>
<dbReference type="PANTHER" id="PTHR32322">
    <property type="entry name" value="INNER MEMBRANE TRANSPORTER"/>
    <property type="match status" value="1"/>
</dbReference>
<feature type="transmembrane region" description="Helical" evidence="5">
    <location>
        <begin position="32"/>
        <end position="52"/>
    </location>
</feature>
<keyword evidence="2 5" id="KW-0812">Transmembrane</keyword>
<comment type="subcellular location">
    <subcellularLocation>
        <location evidence="1">Membrane</location>
        <topology evidence="1">Multi-pass membrane protein</topology>
    </subcellularLocation>
</comment>
<dbReference type="AlphaFoldDB" id="A0A8D5FXG2"/>
<feature type="domain" description="EamA" evidence="6">
    <location>
        <begin position="160"/>
        <end position="302"/>
    </location>
</feature>
<feature type="transmembrane region" description="Helical" evidence="5">
    <location>
        <begin position="229"/>
        <end position="251"/>
    </location>
</feature>
<feature type="transmembrane region" description="Helical" evidence="5">
    <location>
        <begin position="198"/>
        <end position="217"/>
    </location>
</feature>
<dbReference type="InterPro" id="IPR000620">
    <property type="entry name" value="EamA_dom"/>
</dbReference>
<feature type="transmembrane region" description="Helical" evidence="5">
    <location>
        <begin position="285"/>
        <end position="302"/>
    </location>
</feature>
<feature type="transmembrane region" description="Helical" evidence="5">
    <location>
        <begin position="161"/>
        <end position="178"/>
    </location>
</feature>
<evidence type="ECO:0000256" key="3">
    <source>
        <dbReference type="ARBA" id="ARBA00022989"/>
    </source>
</evidence>
<dbReference type="Pfam" id="PF00892">
    <property type="entry name" value="EamA"/>
    <property type="match status" value="2"/>
</dbReference>
<dbReference type="KEGG" id="dbk:DGMP_24500"/>
<dbReference type="EMBL" id="AP024086">
    <property type="protein sequence ID" value="BCL61757.1"/>
    <property type="molecule type" value="Genomic_DNA"/>
</dbReference>
<keyword evidence="8" id="KW-1185">Reference proteome</keyword>
<evidence type="ECO:0000256" key="4">
    <source>
        <dbReference type="ARBA" id="ARBA00023136"/>
    </source>
</evidence>
<evidence type="ECO:0000259" key="6">
    <source>
        <dbReference type="Pfam" id="PF00892"/>
    </source>
</evidence>
<accession>A0A8D5FXG2</accession>
<evidence type="ECO:0000313" key="7">
    <source>
        <dbReference type="EMBL" id="BCL61757.1"/>
    </source>
</evidence>
<feature type="transmembrane region" description="Helical" evidence="5">
    <location>
        <begin position="257"/>
        <end position="278"/>
    </location>
</feature>